<evidence type="ECO:0000313" key="4">
    <source>
        <dbReference type="Proteomes" id="UP001162480"/>
    </source>
</evidence>
<evidence type="ECO:0000313" key="3">
    <source>
        <dbReference type="EMBL" id="CAI9720049.1"/>
    </source>
</evidence>
<feature type="compositionally biased region" description="Low complexity" evidence="1">
    <location>
        <begin position="253"/>
        <end position="272"/>
    </location>
</feature>
<keyword evidence="4" id="KW-1185">Reference proteome</keyword>
<dbReference type="EMBL" id="OX597816">
    <property type="protein sequence ID" value="CAI9720049.1"/>
    <property type="molecule type" value="Genomic_DNA"/>
</dbReference>
<feature type="compositionally biased region" description="Polar residues" evidence="1">
    <location>
        <begin position="273"/>
        <end position="305"/>
    </location>
</feature>
<dbReference type="AlphaFoldDB" id="A0AA36F0I5"/>
<name>A0AA36F0I5_OCTVU</name>
<feature type="region of interest" description="Disordered" evidence="1">
    <location>
        <begin position="60"/>
        <end position="91"/>
    </location>
</feature>
<feature type="transmembrane region" description="Helical" evidence="2">
    <location>
        <begin position="20"/>
        <end position="43"/>
    </location>
</feature>
<keyword evidence="2" id="KW-0472">Membrane</keyword>
<feature type="region of interest" description="Disordered" evidence="1">
    <location>
        <begin position="197"/>
        <end position="231"/>
    </location>
</feature>
<reference evidence="3" key="1">
    <citation type="submission" date="2023-08" db="EMBL/GenBank/DDBJ databases">
        <authorList>
            <person name="Alioto T."/>
            <person name="Alioto T."/>
            <person name="Gomez Garrido J."/>
        </authorList>
    </citation>
    <scope>NUCLEOTIDE SEQUENCE</scope>
</reference>
<dbReference type="Proteomes" id="UP001162480">
    <property type="component" value="Chromosome 3"/>
</dbReference>
<keyword evidence="2" id="KW-0812">Transmembrane</keyword>
<gene>
    <name evidence="3" type="ORF">OCTVUL_1B015047</name>
</gene>
<evidence type="ECO:0000256" key="1">
    <source>
        <dbReference type="SAM" id="MobiDB-lite"/>
    </source>
</evidence>
<organism evidence="3 4">
    <name type="scientific">Octopus vulgaris</name>
    <name type="common">Common octopus</name>
    <dbReference type="NCBI Taxonomy" id="6645"/>
    <lineage>
        <taxon>Eukaryota</taxon>
        <taxon>Metazoa</taxon>
        <taxon>Spiralia</taxon>
        <taxon>Lophotrochozoa</taxon>
        <taxon>Mollusca</taxon>
        <taxon>Cephalopoda</taxon>
        <taxon>Coleoidea</taxon>
        <taxon>Octopodiformes</taxon>
        <taxon>Octopoda</taxon>
        <taxon>Incirrata</taxon>
        <taxon>Octopodidae</taxon>
        <taxon>Octopus</taxon>
    </lineage>
</organism>
<evidence type="ECO:0000256" key="2">
    <source>
        <dbReference type="SAM" id="Phobius"/>
    </source>
</evidence>
<sequence>MRSQKSSCNKNKEMENEKVIIVLIVCVCLILIIVIVSAVIFYFCCGPRSKRKRRNQNFNNLPAVATDSSNSQSLRSQREEQSPKPMPKVGSSRLWMTKPYMQASGPNDAYYELKNGVRKNPVLMRDILSMPNVTNAQGRYVYEGNLRMYHSQQIPDMMGNYREPRAYYNDGFILSHAGLPYRNSARLLKTNGAYPTEYVSDNEPNQPVLRNFSHRLPDDKVQRPTRSYPYENAALSGYNNELTRSLQRSNISKSFSVKSGSSKSSLKNKGSSRTGSLLSRKSQNNSPRLAKSTTSTVISEHNSSELLFPPSHSGLDNSNNDLSIHAKVNPLLDLEFDAECSVSNPDQTDNVEIYAQEKSVDEQSCIESISDVTESETKGQKVTTQAFEFLDSYLSDDDADKQKDTISQNVTTQAFEFLDNYLSDDEVEKQKDNTYESPR</sequence>
<accession>A0AA36F0I5</accession>
<protein>
    <submittedName>
        <fullName evidence="3">Uncharacterized protein</fullName>
    </submittedName>
</protein>
<proteinExistence type="predicted"/>
<feature type="region of interest" description="Disordered" evidence="1">
    <location>
        <begin position="253"/>
        <end position="312"/>
    </location>
</feature>
<keyword evidence="2" id="KW-1133">Transmembrane helix</keyword>